<dbReference type="InterPro" id="IPR001128">
    <property type="entry name" value="Cyt_P450"/>
</dbReference>
<sequence>MTNTTAHILYKAALMYLPTLLQSLPRIPDLTVALRMLCGMEIADIMEKYFIPKLREHGIARTYIKGKSGVMVSKLDYFKQIYRDTVTFPKVPLTSAKFSLNYKFVGANIIFTNGKEWKLRREIVWPIFQLGWEPSNIGEVVLEFFKELDTKKAIPDMYHAVQLMTLDILGKVLYGYNFEAIRHPDSKHVTTYYVATKAALDMLYISFPILDRFVFGKRKIELQAVESFRSWLGKLAIDKAKMLDSKSSNQKFNDLLSVLVEAWTEKKLSFDEMLNEAIVLSIAGHDTTASSLSSVIYILAKYPAIQERVRDEVIHEFKAHTSSLDIPSTVELKRLNYLEATIKESMRLYPPAPLLPTRMAACDTMLGDIPIPKGSLVTLNIYALQRDEHYWENPTKLEPERWLNSEGQVQDLPAWCPFTNGSRLCIGKSFAMNEMKIVLSMLVRRYSFSLPENSPHQETIQFGSSVVCNPQNLEILYTKLHE</sequence>
<accession>A0ABR2WFG7</accession>
<dbReference type="PANTHER" id="PTHR24291:SF50">
    <property type="entry name" value="BIFUNCTIONAL ALBAFLAVENONE MONOOXYGENASE_TERPENE SYNTHASE"/>
    <property type="match status" value="1"/>
</dbReference>
<gene>
    <name evidence="7" type="ORF">K7432_015948</name>
</gene>
<evidence type="ECO:0000256" key="2">
    <source>
        <dbReference type="ARBA" id="ARBA00022617"/>
    </source>
</evidence>
<dbReference type="InterPro" id="IPR002401">
    <property type="entry name" value="Cyt_P450_E_grp-I"/>
</dbReference>
<evidence type="ECO:0000313" key="8">
    <source>
        <dbReference type="Proteomes" id="UP001479436"/>
    </source>
</evidence>
<comment type="caution">
    <text evidence="7">The sequence shown here is derived from an EMBL/GenBank/DDBJ whole genome shotgun (WGS) entry which is preliminary data.</text>
</comment>
<evidence type="ECO:0008006" key="9">
    <source>
        <dbReference type="Google" id="ProtNLM"/>
    </source>
</evidence>
<evidence type="ECO:0000256" key="5">
    <source>
        <dbReference type="ARBA" id="ARBA00023004"/>
    </source>
</evidence>
<dbReference type="PRINTS" id="PR00385">
    <property type="entry name" value="P450"/>
</dbReference>
<dbReference type="EMBL" id="JASJQH010002367">
    <property type="protein sequence ID" value="KAK9760251.1"/>
    <property type="molecule type" value="Genomic_DNA"/>
</dbReference>
<dbReference type="Gene3D" id="1.10.630.10">
    <property type="entry name" value="Cytochrome P450"/>
    <property type="match status" value="1"/>
</dbReference>
<dbReference type="InterPro" id="IPR050196">
    <property type="entry name" value="Cytochrome_P450_Monoox"/>
</dbReference>
<keyword evidence="5" id="KW-0408">Iron</keyword>
<dbReference type="PANTHER" id="PTHR24291">
    <property type="entry name" value="CYTOCHROME P450 FAMILY 4"/>
    <property type="match status" value="1"/>
</dbReference>
<keyword evidence="3" id="KW-0479">Metal-binding</keyword>
<evidence type="ECO:0000256" key="4">
    <source>
        <dbReference type="ARBA" id="ARBA00023002"/>
    </source>
</evidence>
<evidence type="ECO:0000256" key="1">
    <source>
        <dbReference type="ARBA" id="ARBA00010617"/>
    </source>
</evidence>
<dbReference type="InterPro" id="IPR036396">
    <property type="entry name" value="Cyt_P450_sf"/>
</dbReference>
<evidence type="ECO:0000256" key="6">
    <source>
        <dbReference type="ARBA" id="ARBA00023033"/>
    </source>
</evidence>
<keyword evidence="4" id="KW-0560">Oxidoreductase</keyword>
<evidence type="ECO:0000313" key="7">
    <source>
        <dbReference type="EMBL" id="KAK9760251.1"/>
    </source>
</evidence>
<reference evidence="7 8" key="1">
    <citation type="submission" date="2023-04" db="EMBL/GenBank/DDBJ databases">
        <title>Genome of Basidiobolus ranarum AG-B5.</title>
        <authorList>
            <person name="Stajich J.E."/>
            <person name="Carter-House D."/>
            <person name="Gryganskyi A."/>
        </authorList>
    </citation>
    <scope>NUCLEOTIDE SEQUENCE [LARGE SCALE GENOMIC DNA]</scope>
    <source>
        <strain evidence="7 8">AG-B5</strain>
    </source>
</reference>
<keyword evidence="8" id="KW-1185">Reference proteome</keyword>
<proteinExistence type="inferred from homology"/>
<evidence type="ECO:0000256" key="3">
    <source>
        <dbReference type="ARBA" id="ARBA00022723"/>
    </source>
</evidence>
<keyword evidence="2" id="KW-0349">Heme</keyword>
<name>A0ABR2WFG7_9FUNG</name>
<comment type="similarity">
    <text evidence="1">Belongs to the cytochrome P450 family.</text>
</comment>
<keyword evidence="6" id="KW-0503">Monooxygenase</keyword>
<dbReference type="PRINTS" id="PR00463">
    <property type="entry name" value="EP450I"/>
</dbReference>
<dbReference type="SUPFAM" id="SSF48264">
    <property type="entry name" value="Cytochrome P450"/>
    <property type="match status" value="1"/>
</dbReference>
<protein>
    <recommendedName>
        <fullName evidence="9">Cytochrome P450</fullName>
    </recommendedName>
</protein>
<dbReference type="Proteomes" id="UP001479436">
    <property type="component" value="Unassembled WGS sequence"/>
</dbReference>
<organism evidence="7 8">
    <name type="scientific">Basidiobolus ranarum</name>
    <dbReference type="NCBI Taxonomy" id="34480"/>
    <lineage>
        <taxon>Eukaryota</taxon>
        <taxon>Fungi</taxon>
        <taxon>Fungi incertae sedis</taxon>
        <taxon>Zoopagomycota</taxon>
        <taxon>Entomophthoromycotina</taxon>
        <taxon>Basidiobolomycetes</taxon>
        <taxon>Basidiobolales</taxon>
        <taxon>Basidiobolaceae</taxon>
        <taxon>Basidiobolus</taxon>
    </lineage>
</organism>
<dbReference type="Pfam" id="PF00067">
    <property type="entry name" value="p450"/>
    <property type="match status" value="1"/>
</dbReference>